<proteinExistence type="predicted"/>
<name>A0A0K2UVX9_LEPSM</name>
<evidence type="ECO:0000313" key="1">
    <source>
        <dbReference type="EMBL" id="CDW42384.1"/>
    </source>
</evidence>
<dbReference type="EMBL" id="HACA01025023">
    <property type="protein sequence ID" value="CDW42384.1"/>
    <property type="molecule type" value="Transcribed_RNA"/>
</dbReference>
<reference evidence="1" key="1">
    <citation type="submission" date="2014-05" db="EMBL/GenBank/DDBJ databases">
        <authorList>
            <person name="Chronopoulou M."/>
        </authorList>
    </citation>
    <scope>NUCLEOTIDE SEQUENCE</scope>
    <source>
        <tissue evidence="1">Whole organism</tissue>
    </source>
</reference>
<dbReference type="AlphaFoldDB" id="A0A0K2UVX9"/>
<sequence length="40" mass="4552">MNIAMLQFATKSGKRGKYNKMTDVLSISLASHPIRSKNWK</sequence>
<protein>
    <submittedName>
        <fullName evidence="1">Putative LOC101165370 [Oryzias latipes]</fullName>
    </submittedName>
</protein>
<accession>A0A0K2UVX9</accession>
<organism evidence="1">
    <name type="scientific">Lepeophtheirus salmonis</name>
    <name type="common">Salmon louse</name>
    <name type="synonym">Caligus salmonis</name>
    <dbReference type="NCBI Taxonomy" id="72036"/>
    <lineage>
        <taxon>Eukaryota</taxon>
        <taxon>Metazoa</taxon>
        <taxon>Ecdysozoa</taxon>
        <taxon>Arthropoda</taxon>
        <taxon>Crustacea</taxon>
        <taxon>Multicrustacea</taxon>
        <taxon>Hexanauplia</taxon>
        <taxon>Copepoda</taxon>
        <taxon>Siphonostomatoida</taxon>
        <taxon>Caligidae</taxon>
        <taxon>Lepeophtheirus</taxon>
    </lineage>
</organism>